<evidence type="ECO:0000259" key="7">
    <source>
        <dbReference type="Pfam" id="PF01895"/>
    </source>
</evidence>
<dbReference type="PANTHER" id="PTHR10010">
    <property type="entry name" value="SOLUTE CARRIER FAMILY 34 SODIUM PHOSPHATE , MEMBER 2-RELATED"/>
    <property type="match status" value="1"/>
</dbReference>
<accession>D4LAC4</accession>
<evidence type="ECO:0000256" key="6">
    <source>
        <dbReference type="SAM" id="Phobius"/>
    </source>
</evidence>
<dbReference type="AlphaFoldDB" id="D4LAC4"/>
<feature type="domain" description="PhoU" evidence="7">
    <location>
        <begin position="356"/>
        <end position="440"/>
    </location>
</feature>
<dbReference type="HOGENOM" id="CLU_025623_0_1_9"/>
<evidence type="ECO:0000256" key="2">
    <source>
        <dbReference type="ARBA" id="ARBA00022475"/>
    </source>
</evidence>
<organism evidence="8 9">
    <name type="scientific">Ruminococcus champanellensis (strain DSM 18848 / JCM 17042 / KCTC 15320 / 18P13)</name>
    <dbReference type="NCBI Taxonomy" id="213810"/>
    <lineage>
        <taxon>Bacteria</taxon>
        <taxon>Bacillati</taxon>
        <taxon>Bacillota</taxon>
        <taxon>Clostridia</taxon>
        <taxon>Eubacteriales</taxon>
        <taxon>Oscillospiraceae</taxon>
        <taxon>Ruminococcus</taxon>
    </lineage>
</organism>
<evidence type="ECO:0000313" key="8">
    <source>
        <dbReference type="EMBL" id="CBL16569.1"/>
    </source>
</evidence>
<name>D4LAC4_RUMC1</name>
<keyword evidence="9" id="KW-1185">Reference proteome</keyword>
<feature type="transmembrane region" description="Helical" evidence="6">
    <location>
        <begin position="221"/>
        <end position="245"/>
    </location>
</feature>
<feature type="transmembrane region" description="Helical" evidence="6">
    <location>
        <begin position="50"/>
        <end position="73"/>
    </location>
</feature>
<sequence length="583" mass="63452">MNIFSVFTLLGGLAFFLYGMTVMSNGLEKLAGGKLERALKQMTSSKWKSLGLGAGITIAIQSSSALTVMLVGLVNSGIMQLPQTVGVIMGSNIGTTLTAWILSLAGVEGDGFFINMLKPTSFSPLVALVGIILIMMAKSTKKKDIGSICVGFAVLMYGMTLMSDSVSPLADMPEFASLLTAFRNPILGVIVGAAFTGIIQSSAASVAILQSLSATGGITFGMAIPIIMGQNIGTCVTSLISSIGVTKNAKRVAVVHISFNIIGTIVLLILYYGLDAILGFPFTDQPIDQLGIAICHSVFNVFTTVILLPMQKQLVKIAEFVVRDDPKDKETYAFLDERLLNTPSFAISECTNQTTGMCRIARDSILEAISLGEGFDEKKVEFIREHENQLDLYEDKLGTFLVKLSSNDLSDEDTRKVSLLLHTIGDFERIGDHALNLVKSAEEMDEKQIQFSPAAQKELTVVANALKEIISITTKAFERNDLELAGRVEPLEQVIDGLILDIKTNHIDRLQNGACTIELGFILSDLLTNYERVSDHCSNIAVAMIEVAHSSFDTHEYLNTLKNMDNPQFQQRYEEYKTMYALS</sequence>
<evidence type="ECO:0000256" key="4">
    <source>
        <dbReference type="ARBA" id="ARBA00022989"/>
    </source>
</evidence>
<dbReference type="InterPro" id="IPR026022">
    <property type="entry name" value="PhoU_dom"/>
</dbReference>
<feature type="domain" description="PhoU" evidence="7">
    <location>
        <begin position="463"/>
        <end position="541"/>
    </location>
</feature>
<protein>
    <submittedName>
        <fullName evidence="8">Na+/phosphate symporter</fullName>
    </submittedName>
</protein>
<dbReference type="BioCyc" id="RCHA213810:RUM_RS01590-MONOMER"/>
<feature type="transmembrane region" description="Helical" evidence="6">
    <location>
        <begin position="186"/>
        <end position="209"/>
    </location>
</feature>
<dbReference type="NCBIfam" id="NF037997">
    <property type="entry name" value="Na_Pi_symport"/>
    <property type="match status" value="1"/>
</dbReference>
<comment type="subcellular location">
    <subcellularLocation>
        <location evidence="1">Cell membrane</location>
        <topology evidence="1">Multi-pass membrane protein</topology>
    </subcellularLocation>
</comment>
<evidence type="ECO:0000256" key="3">
    <source>
        <dbReference type="ARBA" id="ARBA00022692"/>
    </source>
</evidence>
<dbReference type="PANTHER" id="PTHR10010:SF46">
    <property type="entry name" value="SODIUM-DEPENDENT PHOSPHATE TRANSPORT PROTEIN 2B"/>
    <property type="match status" value="1"/>
</dbReference>
<dbReference type="GO" id="GO:0005886">
    <property type="term" value="C:plasma membrane"/>
    <property type="evidence" value="ECO:0007669"/>
    <property type="project" value="UniProtKB-SubCell"/>
</dbReference>
<keyword evidence="4 6" id="KW-1133">Transmembrane helix</keyword>
<keyword evidence="2" id="KW-1003">Cell membrane</keyword>
<evidence type="ECO:0000256" key="5">
    <source>
        <dbReference type="ARBA" id="ARBA00023136"/>
    </source>
</evidence>
<feature type="transmembrane region" description="Helical" evidence="6">
    <location>
        <begin position="290"/>
        <end position="310"/>
    </location>
</feature>
<feature type="transmembrane region" description="Helical" evidence="6">
    <location>
        <begin position="257"/>
        <end position="278"/>
    </location>
</feature>
<reference evidence="8" key="1">
    <citation type="submission" date="2010-03" db="EMBL/GenBank/DDBJ databases">
        <title>The genome sequence of Ruminococcus sp. 18P13.</title>
        <authorList>
            <consortium name="metaHIT consortium -- http://www.metahit.eu/"/>
            <person name="Pajon A."/>
            <person name="Turner K."/>
            <person name="Parkhill J."/>
            <person name="Bernalier A."/>
        </authorList>
    </citation>
    <scope>NUCLEOTIDE SEQUENCE [LARGE SCALE GENOMIC DNA]</scope>
    <source>
        <strain evidence="8">Type strain: 18P13</strain>
    </source>
</reference>
<keyword evidence="5 6" id="KW-0472">Membrane</keyword>
<dbReference type="GO" id="GO:0044341">
    <property type="term" value="P:sodium-dependent phosphate transport"/>
    <property type="evidence" value="ECO:0007669"/>
    <property type="project" value="InterPro"/>
</dbReference>
<keyword evidence="3 6" id="KW-0812">Transmembrane</keyword>
<dbReference type="PATRIC" id="fig|213810.4.peg.235"/>
<dbReference type="RefSeq" id="WP_015557476.1">
    <property type="nucleotide sequence ID" value="NC_021039.1"/>
</dbReference>
<proteinExistence type="predicted"/>
<dbReference type="GeneID" id="83155165"/>
<dbReference type="InterPro" id="IPR003841">
    <property type="entry name" value="Na/Pi_transpt"/>
</dbReference>
<dbReference type="Gene3D" id="1.20.58.220">
    <property type="entry name" value="Phosphate transport system protein phou homolog 2, domain 2"/>
    <property type="match status" value="1"/>
</dbReference>
<dbReference type="Pfam" id="PF01895">
    <property type="entry name" value="PhoU"/>
    <property type="match status" value="2"/>
</dbReference>
<dbReference type="GO" id="GO:0005436">
    <property type="term" value="F:sodium:phosphate symporter activity"/>
    <property type="evidence" value="ECO:0007669"/>
    <property type="project" value="InterPro"/>
</dbReference>
<dbReference type="EMBL" id="FP929052">
    <property type="protein sequence ID" value="CBL16569.1"/>
    <property type="molecule type" value="Genomic_DNA"/>
</dbReference>
<dbReference type="InterPro" id="IPR038078">
    <property type="entry name" value="PhoU-like_sf"/>
</dbReference>
<feature type="transmembrane region" description="Helical" evidence="6">
    <location>
        <begin position="119"/>
        <end position="136"/>
    </location>
</feature>
<gene>
    <name evidence="8" type="ordered locus">RUM_03300</name>
</gene>
<dbReference type="KEGG" id="rch:RUM_03300"/>
<dbReference type="Proteomes" id="UP000007054">
    <property type="component" value="Chromosome"/>
</dbReference>
<dbReference type="SUPFAM" id="SSF109755">
    <property type="entry name" value="PhoU-like"/>
    <property type="match status" value="1"/>
</dbReference>
<reference evidence="8" key="2">
    <citation type="submission" date="2010-03" db="EMBL/GenBank/DDBJ databases">
        <authorList>
            <person name="Pajon A."/>
        </authorList>
    </citation>
    <scope>NUCLEOTIDE SEQUENCE</scope>
    <source>
        <strain evidence="8">Type strain: 18P13</strain>
    </source>
</reference>
<evidence type="ECO:0000256" key="1">
    <source>
        <dbReference type="ARBA" id="ARBA00004651"/>
    </source>
</evidence>
<dbReference type="Pfam" id="PF02690">
    <property type="entry name" value="Na_Pi_cotrans"/>
    <property type="match status" value="1"/>
</dbReference>
<feature type="transmembrane region" description="Helical" evidence="6">
    <location>
        <begin position="85"/>
        <end position="107"/>
    </location>
</feature>
<dbReference type="STRING" id="213810.RUM_03300"/>
<evidence type="ECO:0000313" key="9">
    <source>
        <dbReference type="Proteomes" id="UP000007054"/>
    </source>
</evidence>